<evidence type="ECO:0000259" key="12">
    <source>
        <dbReference type="Pfam" id="PF00082"/>
    </source>
</evidence>
<dbReference type="Pfam" id="PF05922">
    <property type="entry name" value="Inhibitor_I9"/>
    <property type="match status" value="1"/>
</dbReference>
<dbReference type="InterPro" id="IPR037045">
    <property type="entry name" value="S8pro/Inhibitor_I9_sf"/>
</dbReference>
<dbReference type="Proteomes" id="UP001187192">
    <property type="component" value="Unassembled WGS sequence"/>
</dbReference>
<organism evidence="15 16">
    <name type="scientific">Ficus carica</name>
    <name type="common">Common fig</name>
    <dbReference type="NCBI Taxonomy" id="3494"/>
    <lineage>
        <taxon>Eukaryota</taxon>
        <taxon>Viridiplantae</taxon>
        <taxon>Streptophyta</taxon>
        <taxon>Embryophyta</taxon>
        <taxon>Tracheophyta</taxon>
        <taxon>Spermatophyta</taxon>
        <taxon>Magnoliopsida</taxon>
        <taxon>eudicotyledons</taxon>
        <taxon>Gunneridae</taxon>
        <taxon>Pentapetalae</taxon>
        <taxon>rosids</taxon>
        <taxon>fabids</taxon>
        <taxon>Rosales</taxon>
        <taxon>Moraceae</taxon>
        <taxon>Ficeae</taxon>
        <taxon>Ficus</taxon>
    </lineage>
</organism>
<dbReference type="PROSITE" id="PS00136">
    <property type="entry name" value="SUBTILASE_ASP"/>
    <property type="match status" value="1"/>
</dbReference>
<dbReference type="Gene3D" id="3.50.30.30">
    <property type="match status" value="1"/>
</dbReference>
<dbReference type="CDD" id="cd02120">
    <property type="entry name" value="PA_subtilisin_like"/>
    <property type="match status" value="1"/>
</dbReference>
<dbReference type="PRINTS" id="PR00723">
    <property type="entry name" value="SUBTILISIN"/>
</dbReference>
<dbReference type="PROSITE" id="PS00138">
    <property type="entry name" value="SUBTILASE_SER"/>
    <property type="match status" value="1"/>
</dbReference>
<dbReference type="GO" id="GO:0004252">
    <property type="term" value="F:serine-type endopeptidase activity"/>
    <property type="evidence" value="ECO:0007669"/>
    <property type="project" value="UniProtKB-UniRule"/>
</dbReference>
<evidence type="ECO:0000256" key="8">
    <source>
        <dbReference type="ARBA" id="ARBA00023180"/>
    </source>
</evidence>
<keyword evidence="8" id="KW-0325">Glycoprotein</keyword>
<dbReference type="Pfam" id="PF17766">
    <property type="entry name" value="fn3_6"/>
    <property type="match status" value="1"/>
</dbReference>
<keyword evidence="5" id="KW-0732">Signal</keyword>
<dbReference type="PANTHER" id="PTHR10795">
    <property type="entry name" value="PROPROTEIN CONVERTASE SUBTILISIN/KEXIN"/>
    <property type="match status" value="1"/>
</dbReference>
<dbReference type="InterPro" id="IPR015500">
    <property type="entry name" value="Peptidase_S8_subtilisin-rel"/>
</dbReference>
<keyword evidence="7 10" id="KW-0720">Serine protease</keyword>
<dbReference type="PROSITE" id="PS51892">
    <property type="entry name" value="SUBTILASE"/>
    <property type="match status" value="1"/>
</dbReference>
<feature type="active site" description="Charge relay system" evidence="9 10">
    <location>
        <position position="243"/>
    </location>
</feature>
<feature type="domain" description="Subtilisin-like protease fibronectin type-III" evidence="14">
    <location>
        <begin position="734"/>
        <end position="823"/>
    </location>
</feature>
<dbReference type="PROSITE" id="PS51257">
    <property type="entry name" value="PROKAR_LIPOPROTEIN"/>
    <property type="match status" value="1"/>
</dbReference>
<comment type="similarity">
    <text evidence="2 10 11">Belongs to the peptidase S8 family.</text>
</comment>
<evidence type="ECO:0000313" key="15">
    <source>
        <dbReference type="EMBL" id="GMN36393.1"/>
    </source>
</evidence>
<dbReference type="AlphaFoldDB" id="A0AA87ZHK0"/>
<dbReference type="InterPro" id="IPR000209">
    <property type="entry name" value="Peptidase_S8/S53_dom"/>
</dbReference>
<keyword evidence="6 10" id="KW-0378">Hydrolase</keyword>
<keyword evidence="4 10" id="KW-0645">Protease</keyword>
<dbReference type="Pfam" id="PF00082">
    <property type="entry name" value="Peptidase_S8"/>
    <property type="match status" value="1"/>
</dbReference>
<evidence type="ECO:0000256" key="5">
    <source>
        <dbReference type="ARBA" id="ARBA00022729"/>
    </source>
</evidence>
<comment type="subcellular location">
    <subcellularLocation>
        <location evidence="1">Secreted</location>
    </subcellularLocation>
</comment>
<dbReference type="InterPro" id="IPR041469">
    <property type="entry name" value="Subtilisin-like_FN3"/>
</dbReference>
<dbReference type="PROSITE" id="PS00137">
    <property type="entry name" value="SUBTILASE_HIS"/>
    <property type="match status" value="1"/>
</dbReference>
<evidence type="ECO:0000256" key="4">
    <source>
        <dbReference type="ARBA" id="ARBA00022670"/>
    </source>
</evidence>
<sequence>MAEKASSCASSKPVATIVIVSVMVIAACFAEERDLYLVTMEGEPVSFLGGSPSQKDHKRFDPNSEVSRAHAKRLVNSHDQLLQSTLEAGTYNKLHSFKHIVNGFAVHITPSQALKLKGVEGVKLVERDRGAKLMTTYTPQFLGLREGVWAQEGGERNAGEGIVIGFVDTGIDPTHPSFAFDPFHPFTSNLSHFSGACEAGPRFPASSCNGKIVSARFFSAGAQAAATLNSSVDFLSPYDAVGHGSHVASTAAGNAGVPVVVNGFFYGRASGMAPRARIAIYKAVYPTVATLTDVISAIDQAALDGVDILTLSVGPDEPPEDTITFLNMFDIALLFARRAGILVVQAAGNKGPGPSTVVSYSPWAVGVAASGTDRSYPGCLLLGNGQKVGGVGLSGPSLGNGLFLHKLVLAKDAVRTKGSSPETPSLVEECQSPETLDPRIVRGSIVICTFSEGFLNGTSSVTVIINTAKALGFAGSVFAANPSYGDFIAEPIPFDVPAILIPSVADVQVILNYYEQHTQREERIIMRRFRAKAAIGEGRVASFRSQAPIVSRFSSKGPDFIDANRKPADVLKPDILAPGHQVWAAWSPISAFDPILEGNSFALVSGTSMATPHIAGIAALIKQYNPSWTPSMISSAIATTATKYDNHGQVIMAEGFGIGSLYPSTPFEFGSGLVTPNCAIDPGLVFSSGMGCSADETGYEDYIAFLCSLPGMNPATIKTSIGESCNYSLTQPANLNLPSITISALNQSQSVQRTVKNVHSKPETYLCGVLPPNGTTVSLNPPWFIIAPLGTQELDVQINVTKALDDFSFGEIVLTGSLGKKTVGKNSSE</sequence>
<feature type="active site" description="Charge relay system" evidence="9 10">
    <location>
        <position position="168"/>
    </location>
</feature>
<dbReference type="InterPro" id="IPR036852">
    <property type="entry name" value="Peptidase_S8/S53_dom_sf"/>
</dbReference>
<feature type="active site" description="Charge relay system" evidence="9 10">
    <location>
        <position position="608"/>
    </location>
</feature>
<dbReference type="Gene3D" id="2.60.40.2310">
    <property type="match status" value="1"/>
</dbReference>
<dbReference type="GO" id="GO:0005576">
    <property type="term" value="C:extracellular region"/>
    <property type="evidence" value="ECO:0007669"/>
    <property type="project" value="UniProtKB-SubCell"/>
</dbReference>
<accession>A0AA87ZHK0</accession>
<evidence type="ECO:0000313" key="16">
    <source>
        <dbReference type="Proteomes" id="UP001187192"/>
    </source>
</evidence>
<dbReference type="InterPro" id="IPR023827">
    <property type="entry name" value="Peptidase_S8_Asp-AS"/>
</dbReference>
<dbReference type="EMBL" id="BTGU01000006">
    <property type="protein sequence ID" value="GMN36393.1"/>
    <property type="molecule type" value="Genomic_DNA"/>
</dbReference>
<proteinExistence type="inferred from homology"/>
<dbReference type="CDD" id="cd04852">
    <property type="entry name" value="Peptidases_S8_3"/>
    <property type="match status" value="1"/>
</dbReference>
<evidence type="ECO:0000256" key="6">
    <source>
        <dbReference type="ARBA" id="ARBA00022801"/>
    </source>
</evidence>
<dbReference type="InterPro" id="IPR010259">
    <property type="entry name" value="S8pro/Inhibitor_I9"/>
</dbReference>
<feature type="domain" description="Inhibitor I9" evidence="13">
    <location>
        <begin position="68"/>
        <end position="133"/>
    </location>
</feature>
<evidence type="ECO:0000256" key="10">
    <source>
        <dbReference type="PROSITE-ProRule" id="PRU01240"/>
    </source>
</evidence>
<dbReference type="GO" id="GO:0006508">
    <property type="term" value="P:proteolysis"/>
    <property type="evidence" value="ECO:0007669"/>
    <property type="project" value="UniProtKB-KW"/>
</dbReference>
<evidence type="ECO:0000256" key="11">
    <source>
        <dbReference type="RuleBase" id="RU003355"/>
    </source>
</evidence>
<evidence type="ECO:0000256" key="7">
    <source>
        <dbReference type="ARBA" id="ARBA00022825"/>
    </source>
</evidence>
<keyword evidence="16" id="KW-1185">Reference proteome</keyword>
<dbReference type="InterPro" id="IPR034197">
    <property type="entry name" value="Peptidases_S8_3"/>
</dbReference>
<dbReference type="InterPro" id="IPR022398">
    <property type="entry name" value="Peptidase_S8_His-AS"/>
</dbReference>
<evidence type="ECO:0000256" key="9">
    <source>
        <dbReference type="PIRSR" id="PIRSR615500-1"/>
    </source>
</evidence>
<evidence type="ECO:0000256" key="1">
    <source>
        <dbReference type="ARBA" id="ARBA00004613"/>
    </source>
</evidence>
<gene>
    <name evidence="15" type="ORF">TIFTF001_005985</name>
</gene>
<evidence type="ECO:0008006" key="17">
    <source>
        <dbReference type="Google" id="ProtNLM"/>
    </source>
</evidence>
<dbReference type="InterPro" id="IPR023828">
    <property type="entry name" value="Peptidase_S8_Ser-AS"/>
</dbReference>
<dbReference type="Gene3D" id="3.30.70.80">
    <property type="entry name" value="Peptidase S8 propeptide/proteinase inhibitor I9"/>
    <property type="match status" value="1"/>
</dbReference>
<dbReference type="InterPro" id="IPR045051">
    <property type="entry name" value="SBT"/>
</dbReference>
<reference evidence="15" key="1">
    <citation type="submission" date="2023-07" db="EMBL/GenBank/DDBJ databases">
        <title>draft genome sequence of fig (Ficus carica).</title>
        <authorList>
            <person name="Takahashi T."/>
            <person name="Nishimura K."/>
        </authorList>
    </citation>
    <scope>NUCLEOTIDE SEQUENCE</scope>
</reference>
<evidence type="ECO:0000259" key="14">
    <source>
        <dbReference type="Pfam" id="PF17766"/>
    </source>
</evidence>
<evidence type="ECO:0000256" key="3">
    <source>
        <dbReference type="ARBA" id="ARBA00022525"/>
    </source>
</evidence>
<dbReference type="SUPFAM" id="SSF52743">
    <property type="entry name" value="Subtilisin-like"/>
    <property type="match status" value="1"/>
</dbReference>
<evidence type="ECO:0000259" key="13">
    <source>
        <dbReference type="Pfam" id="PF05922"/>
    </source>
</evidence>
<evidence type="ECO:0000256" key="2">
    <source>
        <dbReference type="ARBA" id="ARBA00011073"/>
    </source>
</evidence>
<feature type="domain" description="Peptidase S8/S53" evidence="12">
    <location>
        <begin position="159"/>
        <end position="657"/>
    </location>
</feature>
<protein>
    <recommendedName>
        <fullName evidence="17">Subtilisin-like protease SBT2.4</fullName>
    </recommendedName>
</protein>
<dbReference type="Gene3D" id="3.40.50.200">
    <property type="entry name" value="Peptidase S8/S53 domain"/>
    <property type="match status" value="1"/>
</dbReference>
<comment type="caution">
    <text evidence="15">The sequence shown here is derived from an EMBL/GenBank/DDBJ whole genome shotgun (WGS) entry which is preliminary data.</text>
</comment>
<name>A0AA87ZHK0_FICCA</name>
<keyword evidence="3" id="KW-0964">Secreted</keyword>